<evidence type="ECO:0000313" key="7">
    <source>
        <dbReference type="EMBL" id="TMW68344.1"/>
    </source>
</evidence>
<dbReference type="InterPro" id="IPR001841">
    <property type="entry name" value="Znf_RING"/>
</dbReference>
<reference evidence="7" key="1">
    <citation type="submission" date="2019-03" db="EMBL/GenBank/DDBJ databases">
        <title>Long read genome sequence of the mycoparasitic Pythium oligandrum ATCC 38472 isolated from sugarbeet rhizosphere.</title>
        <authorList>
            <person name="Gaulin E."/>
        </authorList>
    </citation>
    <scope>NUCLEOTIDE SEQUENCE</scope>
    <source>
        <strain evidence="7">ATCC 38472_TT</strain>
    </source>
</reference>
<feature type="domain" description="RING-type" evidence="6">
    <location>
        <begin position="123"/>
        <end position="161"/>
    </location>
</feature>
<dbReference type="PANTHER" id="PTHR12183:SF32">
    <property type="entry name" value="MITOCHONDRIAL E3 UBIQUITIN PROTEIN LIGASE 1"/>
    <property type="match status" value="1"/>
</dbReference>
<dbReference type="Pfam" id="PF13920">
    <property type="entry name" value="zf-C3HC4_3"/>
    <property type="match status" value="1"/>
</dbReference>
<protein>
    <recommendedName>
        <fullName evidence="6">RING-type domain-containing protein</fullName>
    </recommendedName>
</protein>
<dbReference type="SUPFAM" id="SSF57850">
    <property type="entry name" value="RING/U-box"/>
    <property type="match status" value="1"/>
</dbReference>
<dbReference type="InterPro" id="IPR013083">
    <property type="entry name" value="Znf_RING/FYVE/PHD"/>
</dbReference>
<proteinExistence type="predicted"/>
<organism evidence="7 8">
    <name type="scientific">Pythium oligandrum</name>
    <name type="common">Mycoparasitic fungus</name>
    <dbReference type="NCBI Taxonomy" id="41045"/>
    <lineage>
        <taxon>Eukaryota</taxon>
        <taxon>Sar</taxon>
        <taxon>Stramenopiles</taxon>
        <taxon>Oomycota</taxon>
        <taxon>Peronosporomycetes</taxon>
        <taxon>Pythiales</taxon>
        <taxon>Pythiaceae</taxon>
        <taxon>Pythium</taxon>
    </lineage>
</organism>
<evidence type="ECO:0000256" key="1">
    <source>
        <dbReference type="ARBA" id="ARBA00022723"/>
    </source>
</evidence>
<sequence length="173" mass="18876">MSDQVLLRCIRQGSKLRVHIASPGYLSTANCQFPRAIREEGRSYLVPASSIRVGNSKNGVYFYRISQPITIVGGEATPAVSSAAPVDATPVSGRRPKKRKQAPQPVVTDKPAKVFDVEEEPECVVCLEAKKERICVPCGHYCMCAGCVQLLVTPKKCPMCRTAIRTTISPDEL</sequence>
<keyword evidence="8" id="KW-1185">Reference proteome</keyword>
<evidence type="ECO:0000313" key="8">
    <source>
        <dbReference type="Proteomes" id="UP000794436"/>
    </source>
</evidence>
<dbReference type="Proteomes" id="UP000794436">
    <property type="component" value="Unassembled WGS sequence"/>
</dbReference>
<feature type="region of interest" description="Disordered" evidence="5">
    <location>
        <begin position="83"/>
        <end position="108"/>
    </location>
</feature>
<gene>
    <name evidence="7" type="ORF">Poli38472_005812</name>
</gene>
<evidence type="ECO:0000256" key="3">
    <source>
        <dbReference type="ARBA" id="ARBA00022833"/>
    </source>
</evidence>
<dbReference type="OrthoDB" id="74448at2759"/>
<keyword evidence="2 4" id="KW-0863">Zinc-finger</keyword>
<dbReference type="PANTHER" id="PTHR12183">
    <property type="entry name" value="MITOCHONDRIAL UBIQUITIN LIGASE ACTIVATOR OF NFKB 1"/>
    <property type="match status" value="1"/>
</dbReference>
<name>A0A8K1CSC0_PYTOL</name>
<evidence type="ECO:0000256" key="2">
    <source>
        <dbReference type="ARBA" id="ARBA00022771"/>
    </source>
</evidence>
<dbReference type="InterPro" id="IPR051652">
    <property type="entry name" value="MDM2_MDM4_MUL1"/>
</dbReference>
<dbReference type="GO" id="GO:0004842">
    <property type="term" value="F:ubiquitin-protein transferase activity"/>
    <property type="evidence" value="ECO:0007669"/>
    <property type="project" value="TreeGrafter"/>
</dbReference>
<keyword evidence="3" id="KW-0862">Zinc</keyword>
<evidence type="ECO:0000256" key="4">
    <source>
        <dbReference type="PROSITE-ProRule" id="PRU00175"/>
    </source>
</evidence>
<dbReference type="GO" id="GO:0008270">
    <property type="term" value="F:zinc ion binding"/>
    <property type="evidence" value="ECO:0007669"/>
    <property type="project" value="UniProtKB-KW"/>
</dbReference>
<dbReference type="AlphaFoldDB" id="A0A8K1CSC0"/>
<dbReference type="EMBL" id="SPLM01000002">
    <property type="protein sequence ID" value="TMW68344.1"/>
    <property type="molecule type" value="Genomic_DNA"/>
</dbReference>
<comment type="caution">
    <text evidence="7">The sequence shown here is derived from an EMBL/GenBank/DDBJ whole genome shotgun (WGS) entry which is preliminary data.</text>
</comment>
<keyword evidence="1" id="KW-0479">Metal-binding</keyword>
<evidence type="ECO:0000256" key="5">
    <source>
        <dbReference type="SAM" id="MobiDB-lite"/>
    </source>
</evidence>
<dbReference type="Gene3D" id="3.30.40.10">
    <property type="entry name" value="Zinc/RING finger domain, C3HC4 (zinc finger)"/>
    <property type="match status" value="1"/>
</dbReference>
<accession>A0A8K1CSC0</accession>
<dbReference type="PROSITE" id="PS50089">
    <property type="entry name" value="ZF_RING_2"/>
    <property type="match status" value="1"/>
</dbReference>
<evidence type="ECO:0000259" key="6">
    <source>
        <dbReference type="PROSITE" id="PS50089"/>
    </source>
</evidence>
<dbReference type="GO" id="GO:0016567">
    <property type="term" value="P:protein ubiquitination"/>
    <property type="evidence" value="ECO:0007669"/>
    <property type="project" value="TreeGrafter"/>
</dbReference>